<organism evidence="1 2">
    <name type="scientific">Caenorhabditis angaria</name>
    <dbReference type="NCBI Taxonomy" id="860376"/>
    <lineage>
        <taxon>Eukaryota</taxon>
        <taxon>Metazoa</taxon>
        <taxon>Ecdysozoa</taxon>
        <taxon>Nematoda</taxon>
        <taxon>Chromadorea</taxon>
        <taxon>Rhabditida</taxon>
        <taxon>Rhabditina</taxon>
        <taxon>Rhabditomorpha</taxon>
        <taxon>Rhabditoidea</taxon>
        <taxon>Rhabditidae</taxon>
        <taxon>Peloderinae</taxon>
        <taxon>Caenorhabditis</taxon>
    </lineage>
</organism>
<gene>
    <name evidence="1" type="ORF">CAMP_LOCUS16323</name>
</gene>
<protein>
    <submittedName>
        <fullName evidence="1">Uncharacterized protein</fullName>
    </submittedName>
</protein>
<proteinExistence type="predicted"/>
<name>A0A9P1NA07_9PELO</name>
<comment type="caution">
    <text evidence="1">The sequence shown here is derived from an EMBL/GenBank/DDBJ whole genome shotgun (WGS) entry which is preliminary data.</text>
</comment>
<evidence type="ECO:0000313" key="2">
    <source>
        <dbReference type="Proteomes" id="UP001152747"/>
    </source>
</evidence>
<keyword evidence="2" id="KW-1185">Reference proteome</keyword>
<sequence>MDYHIQQLPQEYAKQIRIKLQEYKESAETDDEARIAIVSSIFDCASKNYDKIQDLEQICRIQMGYEYNLQNNEGPFRAAVWNKIFSILNKIVNSTQRRDLQIGEKDWCLMKFIGPFCMEEEYLYRNPNNQKICYLIKTCFFKPISCSCIANNDSKMLCHRRECQIIPFTPQQINDLQNISSEYRIQCGIVLFESIKRLLIDLHMIQECYYWHGRLKKCWPYLGKHTQNMIRDYLQPKRNEFKTSDEDFKNEEKIESEKDTHEIIKNLMAENDQLRSQLKQEAIQIMDFKFKIEELERIIENRNLSHKTIIKCSNIRRIHQKYEKILKTDGYSLYLSNIDKLLQLHPKSIEILTMKVEILKIEGNIEEYLRRINESYWKIERNPDISMDELGAEIEQIPSEEFMEKYQKLIVENSFT</sequence>
<reference evidence="1" key="1">
    <citation type="submission" date="2022-11" db="EMBL/GenBank/DDBJ databases">
        <authorList>
            <person name="Kikuchi T."/>
        </authorList>
    </citation>
    <scope>NUCLEOTIDE SEQUENCE</scope>
    <source>
        <strain evidence="1">PS1010</strain>
    </source>
</reference>
<evidence type="ECO:0000313" key="1">
    <source>
        <dbReference type="EMBL" id="CAI5453686.1"/>
    </source>
</evidence>
<dbReference type="EMBL" id="CANHGI010000005">
    <property type="protein sequence ID" value="CAI5453686.1"/>
    <property type="molecule type" value="Genomic_DNA"/>
</dbReference>
<dbReference type="Proteomes" id="UP001152747">
    <property type="component" value="Unassembled WGS sequence"/>
</dbReference>
<dbReference type="AlphaFoldDB" id="A0A9P1NA07"/>
<accession>A0A9P1NA07</accession>